<dbReference type="HOGENOM" id="CLU_2763198_0_0_1"/>
<dbReference type="EnsemblProtists" id="EOD13070">
    <property type="protein sequence ID" value="EOD13070"/>
    <property type="gene ID" value="EMIHUDRAFT_247127"/>
</dbReference>
<reference evidence="2" key="1">
    <citation type="journal article" date="2013" name="Nature">
        <title>Pan genome of the phytoplankton Emiliania underpins its global distribution.</title>
        <authorList>
            <person name="Read B.A."/>
            <person name="Kegel J."/>
            <person name="Klute M.J."/>
            <person name="Kuo A."/>
            <person name="Lefebvre S.C."/>
            <person name="Maumus F."/>
            <person name="Mayer C."/>
            <person name="Miller J."/>
            <person name="Monier A."/>
            <person name="Salamov A."/>
            <person name="Young J."/>
            <person name="Aguilar M."/>
            <person name="Claverie J.M."/>
            <person name="Frickenhaus S."/>
            <person name="Gonzalez K."/>
            <person name="Herman E.K."/>
            <person name="Lin Y.C."/>
            <person name="Napier J."/>
            <person name="Ogata H."/>
            <person name="Sarno A.F."/>
            <person name="Shmutz J."/>
            <person name="Schroeder D."/>
            <person name="de Vargas C."/>
            <person name="Verret F."/>
            <person name="von Dassow P."/>
            <person name="Valentin K."/>
            <person name="Van de Peer Y."/>
            <person name="Wheeler G."/>
            <person name="Dacks J.B."/>
            <person name="Delwiche C.F."/>
            <person name="Dyhrman S.T."/>
            <person name="Glockner G."/>
            <person name="John U."/>
            <person name="Richards T."/>
            <person name="Worden A.Z."/>
            <person name="Zhang X."/>
            <person name="Grigoriev I.V."/>
            <person name="Allen A.E."/>
            <person name="Bidle K."/>
            <person name="Borodovsky M."/>
            <person name="Bowler C."/>
            <person name="Brownlee C."/>
            <person name="Cock J.M."/>
            <person name="Elias M."/>
            <person name="Gladyshev V.N."/>
            <person name="Groth M."/>
            <person name="Guda C."/>
            <person name="Hadaegh A."/>
            <person name="Iglesias-Rodriguez M.D."/>
            <person name="Jenkins J."/>
            <person name="Jones B.M."/>
            <person name="Lawson T."/>
            <person name="Leese F."/>
            <person name="Lindquist E."/>
            <person name="Lobanov A."/>
            <person name="Lomsadze A."/>
            <person name="Malik S.B."/>
            <person name="Marsh M.E."/>
            <person name="Mackinder L."/>
            <person name="Mock T."/>
            <person name="Mueller-Roeber B."/>
            <person name="Pagarete A."/>
            <person name="Parker M."/>
            <person name="Probert I."/>
            <person name="Quesneville H."/>
            <person name="Raines C."/>
            <person name="Rensing S.A."/>
            <person name="Riano-Pachon D.M."/>
            <person name="Richier S."/>
            <person name="Rokitta S."/>
            <person name="Shiraiwa Y."/>
            <person name="Soanes D.M."/>
            <person name="van der Giezen M."/>
            <person name="Wahlund T.M."/>
            <person name="Williams B."/>
            <person name="Wilson W."/>
            <person name="Wolfe G."/>
            <person name="Wurch L.L."/>
        </authorList>
    </citation>
    <scope>NUCLEOTIDE SEQUENCE</scope>
</reference>
<evidence type="ECO:0000313" key="1">
    <source>
        <dbReference type="EnsemblProtists" id="EOD13070"/>
    </source>
</evidence>
<reference evidence="1" key="2">
    <citation type="submission" date="2024-10" db="UniProtKB">
        <authorList>
            <consortium name="EnsemblProtists"/>
        </authorList>
    </citation>
    <scope>IDENTIFICATION</scope>
</reference>
<sequence length="70" mass="7343">MRRGMGEERFGAYFDEQTIRPADVAEAIVPLLTSNAKVTGQLLTVDAGQQLNVLSLPAGVQASAKNGAAQ</sequence>
<dbReference type="AlphaFoldDB" id="A0A0D3IP85"/>
<keyword evidence="2" id="KW-1185">Reference proteome</keyword>
<dbReference type="PaxDb" id="2903-EOD13070"/>
<proteinExistence type="predicted"/>
<evidence type="ECO:0000313" key="2">
    <source>
        <dbReference type="Proteomes" id="UP000013827"/>
    </source>
</evidence>
<dbReference type="KEGG" id="ehx:EMIHUDRAFT_247127"/>
<protein>
    <submittedName>
        <fullName evidence="1">Uncharacterized protein</fullName>
    </submittedName>
</protein>
<name>A0A0D3IP85_EMIH1</name>
<accession>A0A0D3IP85</accession>
<dbReference type="RefSeq" id="XP_005765499.1">
    <property type="nucleotide sequence ID" value="XM_005765442.1"/>
</dbReference>
<organism evidence="1 2">
    <name type="scientific">Emiliania huxleyi (strain CCMP1516)</name>
    <dbReference type="NCBI Taxonomy" id="280463"/>
    <lineage>
        <taxon>Eukaryota</taxon>
        <taxon>Haptista</taxon>
        <taxon>Haptophyta</taxon>
        <taxon>Prymnesiophyceae</taxon>
        <taxon>Isochrysidales</taxon>
        <taxon>Noelaerhabdaceae</taxon>
        <taxon>Emiliania</taxon>
    </lineage>
</organism>
<dbReference type="Proteomes" id="UP000013827">
    <property type="component" value="Unassembled WGS sequence"/>
</dbReference>
<dbReference type="GeneID" id="17259215"/>